<keyword evidence="2 3" id="KW-0687">Ribonucleoprotein</keyword>
<gene>
    <name evidence="3" type="primary">rpsO</name>
    <name evidence="5" type="ORF">JN00_0467</name>
</gene>
<dbReference type="GO" id="GO:0003735">
    <property type="term" value="F:structural constituent of ribosome"/>
    <property type="evidence" value="ECO:0007669"/>
    <property type="project" value="InterPro"/>
</dbReference>
<dbReference type="SMART" id="SM01387">
    <property type="entry name" value="Ribosomal_S15"/>
    <property type="match status" value="1"/>
</dbReference>
<comment type="function">
    <text evidence="3">Forms an intersubunit bridge (bridge B4) with the 23S rRNA of the 50S subunit in the ribosome.</text>
</comment>
<dbReference type="PANTHER" id="PTHR23321:SF26">
    <property type="entry name" value="SMALL RIBOSOMAL SUBUNIT PROTEIN US15M"/>
    <property type="match status" value="1"/>
</dbReference>
<dbReference type="GO" id="GO:0006412">
    <property type="term" value="P:translation"/>
    <property type="evidence" value="ECO:0007669"/>
    <property type="project" value="UniProtKB-UniRule"/>
</dbReference>
<dbReference type="NCBIfam" id="TIGR00952">
    <property type="entry name" value="S15_bact"/>
    <property type="match status" value="1"/>
</dbReference>
<dbReference type="Gene3D" id="1.10.287.10">
    <property type="entry name" value="S15/NS1, RNA-binding"/>
    <property type="match status" value="1"/>
</dbReference>
<sequence>MVSKEKKAALTKKFGRNAKDTGYAPVQIAILTEEIENLKSHFKENENDLHSMRGFMAKVNLRKKILSHLREENFELYQDTIKKLNIRK</sequence>
<comment type="subunit">
    <text evidence="3">Part of the 30S ribosomal subunit. Forms a bridge to the 50S subunit in the 70S ribosome, contacting the 23S rRNA.</text>
</comment>
<dbReference type="OrthoDB" id="9799262at2"/>
<dbReference type="SUPFAM" id="SSF47060">
    <property type="entry name" value="S15/NS1 RNA-binding domain"/>
    <property type="match status" value="1"/>
</dbReference>
<dbReference type="GO" id="GO:0022627">
    <property type="term" value="C:cytosolic small ribosomal subunit"/>
    <property type="evidence" value="ECO:0007669"/>
    <property type="project" value="TreeGrafter"/>
</dbReference>
<proteinExistence type="inferred from homology"/>
<name>A0A3L9ZZF1_9BACT</name>
<dbReference type="CDD" id="cd00677">
    <property type="entry name" value="S15_NS1_EPRS_RNA-bind"/>
    <property type="match status" value="1"/>
</dbReference>
<dbReference type="Pfam" id="PF00312">
    <property type="entry name" value="Ribosomal_S15"/>
    <property type="match status" value="1"/>
</dbReference>
<keyword evidence="3" id="KW-0699">rRNA-binding</keyword>
<comment type="similarity">
    <text evidence="3 4">Belongs to the universal ribosomal protein uS15 family.</text>
</comment>
<dbReference type="HAMAP" id="MF_01343_B">
    <property type="entry name" value="Ribosomal_uS15_B"/>
    <property type="match status" value="1"/>
</dbReference>
<dbReference type="AlphaFoldDB" id="A0A3L9ZZF1"/>
<evidence type="ECO:0000256" key="4">
    <source>
        <dbReference type="RuleBase" id="RU003919"/>
    </source>
</evidence>
<accession>A0A3L9ZZF1</accession>
<comment type="function">
    <text evidence="3">One of the primary rRNA binding proteins, it binds directly to 16S rRNA where it helps nucleate assembly of the platform of the 30S subunit by binding and bridging several RNA helices of the 16S rRNA.</text>
</comment>
<dbReference type="InterPro" id="IPR000589">
    <property type="entry name" value="Ribosomal_uS15"/>
</dbReference>
<reference evidence="5 6" key="1">
    <citation type="submission" date="2018-10" db="EMBL/GenBank/DDBJ databases">
        <title>Genomic Encyclopedia of Archaeal and Bacterial Type Strains, Phase II (KMG-II): from individual species to whole genera.</title>
        <authorList>
            <person name="Goeker M."/>
        </authorList>
    </citation>
    <scope>NUCLEOTIDE SEQUENCE [LARGE SCALE GENOMIC DNA]</scope>
    <source>
        <strain evidence="5 6">ATCC 29870</strain>
    </source>
</reference>
<dbReference type="InterPro" id="IPR009068">
    <property type="entry name" value="uS15_NS1_RNA-bd_sf"/>
</dbReference>
<dbReference type="EMBL" id="REFI01000009">
    <property type="protein sequence ID" value="RMA77514.1"/>
    <property type="molecule type" value="Genomic_DNA"/>
</dbReference>
<organism evidence="5 6">
    <name type="scientific">Metamycoplasma subdolum</name>
    <dbReference type="NCBI Taxonomy" id="92407"/>
    <lineage>
        <taxon>Bacteria</taxon>
        <taxon>Bacillati</taxon>
        <taxon>Mycoplasmatota</taxon>
        <taxon>Mycoplasmoidales</taxon>
        <taxon>Metamycoplasmataceae</taxon>
        <taxon>Metamycoplasma</taxon>
    </lineage>
</organism>
<keyword evidence="1 3" id="KW-0689">Ribosomal protein</keyword>
<dbReference type="RefSeq" id="WP_121940925.1">
    <property type="nucleotide sequence ID" value="NZ_CP137846.1"/>
</dbReference>
<comment type="caution">
    <text evidence="5">The sequence shown here is derived from an EMBL/GenBank/DDBJ whole genome shotgun (WGS) entry which is preliminary data.</text>
</comment>
<evidence type="ECO:0000256" key="1">
    <source>
        <dbReference type="ARBA" id="ARBA00022980"/>
    </source>
</evidence>
<evidence type="ECO:0000313" key="6">
    <source>
        <dbReference type="Proteomes" id="UP000267246"/>
    </source>
</evidence>
<dbReference type="GO" id="GO:0019843">
    <property type="term" value="F:rRNA binding"/>
    <property type="evidence" value="ECO:0007669"/>
    <property type="project" value="UniProtKB-UniRule"/>
</dbReference>
<protein>
    <recommendedName>
        <fullName evidence="3">Small ribosomal subunit protein uS15</fullName>
    </recommendedName>
</protein>
<evidence type="ECO:0000256" key="3">
    <source>
        <dbReference type="HAMAP-Rule" id="MF_01343"/>
    </source>
</evidence>
<dbReference type="InterPro" id="IPR005290">
    <property type="entry name" value="Ribosomal_uS15_bac-type"/>
</dbReference>
<evidence type="ECO:0000256" key="2">
    <source>
        <dbReference type="ARBA" id="ARBA00023274"/>
    </source>
</evidence>
<evidence type="ECO:0000313" key="5">
    <source>
        <dbReference type="EMBL" id="RMA77514.1"/>
    </source>
</evidence>
<keyword evidence="3" id="KW-0694">RNA-binding</keyword>
<dbReference type="Proteomes" id="UP000267246">
    <property type="component" value="Unassembled WGS sequence"/>
</dbReference>
<keyword evidence="6" id="KW-1185">Reference proteome</keyword>
<dbReference type="PANTHER" id="PTHR23321">
    <property type="entry name" value="RIBOSOMAL PROTEIN S15, BACTERIAL AND ORGANELLAR"/>
    <property type="match status" value="1"/>
</dbReference>